<dbReference type="InterPro" id="IPR013120">
    <property type="entry name" value="FAR_NAD-bd"/>
</dbReference>
<dbReference type="Pfam" id="PF07993">
    <property type="entry name" value="NAD_binding_4"/>
    <property type="match status" value="1"/>
</dbReference>
<dbReference type="PANTHER" id="PTHR11011">
    <property type="entry name" value="MALE STERILITY PROTEIN 2-RELATED"/>
    <property type="match status" value="1"/>
</dbReference>
<dbReference type="InterPro" id="IPR036291">
    <property type="entry name" value="NAD(P)-bd_dom_sf"/>
</dbReference>
<evidence type="ECO:0000259" key="1">
    <source>
        <dbReference type="Pfam" id="PF07993"/>
    </source>
</evidence>
<gene>
    <name evidence="2" type="ORF">P2L57_33450</name>
</gene>
<feature type="domain" description="Thioester reductase (TE)" evidence="1">
    <location>
        <begin position="6"/>
        <end position="255"/>
    </location>
</feature>
<keyword evidence="3" id="KW-1185">Reference proteome</keyword>
<reference evidence="2 3" key="1">
    <citation type="submission" date="2023-03" db="EMBL/GenBank/DDBJ databases">
        <title>Draft genome sequence of type strain Streptomyces ferralitis JCM 14344.</title>
        <authorList>
            <person name="Klaysubun C."/>
            <person name="Duangmal K."/>
        </authorList>
    </citation>
    <scope>NUCLEOTIDE SEQUENCE [LARGE SCALE GENOMIC DNA]</scope>
    <source>
        <strain evidence="2 3">JCM 14344</strain>
    </source>
</reference>
<dbReference type="Gene3D" id="3.40.50.720">
    <property type="entry name" value="NAD(P)-binding Rossmann-like Domain"/>
    <property type="match status" value="1"/>
</dbReference>
<comment type="caution">
    <text evidence="2">The sequence shown here is derived from an EMBL/GenBank/DDBJ whole genome shotgun (WGS) entry which is preliminary data.</text>
</comment>
<dbReference type="RefSeq" id="WP_275821053.1">
    <property type="nucleotide sequence ID" value="NZ_BAAANM010000033.1"/>
</dbReference>
<dbReference type="InterPro" id="IPR026055">
    <property type="entry name" value="FAR"/>
</dbReference>
<dbReference type="Proteomes" id="UP001220022">
    <property type="component" value="Unassembled WGS sequence"/>
</dbReference>
<evidence type="ECO:0000313" key="2">
    <source>
        <dbReference type="EMBL" id="MDF2260442.1"/>
    </source>
</evidence>
<accession>A0ABT5Z9E8</accession>
<dbReference type="SUPFAM" id="SSF51735">
    <property type="entry name" value="NAD(P)-binding Rossmann-fold domains"/>
    <property type="match status" value="1"/>
</dbReference>
<evidence type="ECO:0000313" key="3">
    <source>
        <dbReference type="Proteomes" id="UP001220022"/>
    </source>
</evidence>
<sequence>MTIRLLTGATGFVGGAIALELLDRTEDDIYALVRGEDEQAAGERLRHALIGMAEGYGRPDLVTSIHTRARAIRGDITVDGCGASLVGIPRVDEVWHCAASLRYEEKHREEIEAQNVDGTRNVLRLARRLEAQTFNQVSTAYVAGSARGWVAEGPVVDPQVANNAYERSKIGAEELVREAAGEMRIRILRPSIVIGHSLTHHAVNWSGLYGFARAVLRFRRNSERKLGTFLTHARVRLLAEPDAAINALPIDYVARNAVTIGLSKSPETYFHLVNACPPSARDIGQVVTRLVGLREPLWVADREGFTAIDEALDSGMGFYRSYMNYGKLFDLAHTYDVCGSAASYVPMGHNELTDYFLHFLRRERGYASVRRAPDRVLHASGL</sequence>
<name>A0ABT5Z9E8_9ACTN</name>
<proteinExistence type="predicted"/>
<dbReference type="EMBL" id="JARHTQ010000034">
    <property type="protein sequence ID" value="MDF2260442.1"/>
    <property type="molecule type" value="Genomic_DNA"/>
</dbReference>
<protein>
    <submittedName>
        <fullName evidence="2">SDR family oxidoreductase</fullName>
    </submittedName>
</protein>
<organism evidence="2 3">
    <name type="scientific">Streptantibioticus ferralitis</name>
    <dbReference type="NCBI Taxonomy" id="236510"/>
    <lineage>
        <taxon>Bacteria</taxon>
        <taxon>Bacillati</taxon>
        <taxon>Actinomycetota</taxon>
        <taxon>Actinomycetes</taxon>
        <taxon>Kitasatosporales</taxon>
        <taxon>Streptomycetaceae</taxon>
        <taxon>Streptantibioticus</taxon>
    </lineage>
</organism>